<sequence>MDTPKTVTVLGLGLMGQALAAAFLASGTPTTVWNRTPSKAAPLTADGAVLAPTAARAVTAAPLVVVCLTDHDAVRELLAPLADSLRGRTLVNLTSGHSDGARALARWAGEHDIAYLDGAIMAIPTAIGTEHASLLYAGPQDAFDAHHATLAALGPATHLGTDHALASLYDVALLGVMWGALNSFLHGAALLETAGVKATAFAPLANAWAGSVTEFVTAYAEQIDTGTYPAHDATLDTHRATLDHLVHESEATGVNAELPRFVRALTDRAIAAGHGADSYAAMIEQFRKPTT</sequence>
<dbReference type="Proteomes" id="UP001604282">
    <property type="component" value="Unassembled WGS sequence"/>
</dbReference>
<comment type="similarity">
    <text evidence="1">Belongs to the HIBADH-related family.</text>
</comment>
<keyword evidence="7" id="KW-1185">Reference proteome</keyword>
<feature type="signal peptide" evidence="3">
    <location>
        <begin position="1"/>
        <end position="20"/>
    </location>
</feature>
<feature type="chain" id="PRO_5046794969" evidence="3">
    <location>
        <begin position="21"/>
        <end position="291"/>
    </location>
</feature>
<organism evidence="6 7">
    <name type="scientific">Streptomyces omiyaensis</name>
    <dbReference type="NCBI Taxonomy" id="68247"/>
    <lineage>
        <taxon>Bacteria</taxon>
        <taxon>Bacillati</taxon>
        <taxon>Actinomycetota</taxon>
        <taxon>Actinomycetes</taxon>
        <taxon>Kitasatosporales</taxon>
        <taxon>Streptomycetaceae</taxon>
        <taxon>Streptomyces</taxon>
    </lineage>
</organism>
<dbReference type="EC" id="1.1.-.-" evidence="6"/>
<dbReference type="Gene3D" id="3.40.50.720">
    <property type="entry name" value="NAD(P)-binding Rossmann-like Domain"/>
    <property type="match status" value="1"/>
</dbReference>
<dbReference type="SUPFAM" id="SSF51735">
    <property type="entry name" value="NAD(P)-binding Rossmann-fold domains"/>
    <property type="match status" value="1"/>
</dbReference>
<gene>
    <name evidence="6" type="ORF">ACGFYS_36655</name>
</gene>
<dbReference type="PANTHER" id="PTHR43580">
    <property type="entry name" value="OXIDOREDUCTASE GLYR1-RELATED"/>
    <property type="match status" value="1"/>
</dbReference>
<evidence type="ECO:0000256" key="2">
    <source>
        <dbReference type="ARBA" id="ARBA00023002"/>
    </source>
</evidence>
<reference evidence="6 7" key="1">
    <citation type="submission" date="2024-10" db="EMBL/GenBank/DDBJ databases">
        <title>The Natural Products Discovery Center: Release of the First 8490 Sequenced Strains for Exploring Actinobacteria Biosynthetic Diversity.</title>
        <authorList>
            <person name="Kalkreuter E."/>
            <person name="Kautsar S.A."/>
            <person name="Yang D."/>
            <person name="Bader C.D."/>
            <person name="Teijaro C.N."/>
            <person name="Fluegel L."/>
            <person name="Davis C.M."/>
            <person name="Simpson J.R."/>
            <person name="Lauterbach L."/>
            <person name="Steele A.D."/>
            <person name="Gui C."/>
            <person name="Meng S."/>
            <person name="Li G."/>
            <person name="Viehrig K."/>
            <person name="Ye F."/>
            <person name="Su P."/>
            <person name="Kiefer A.F."/>
            <person name="Nichols A."/>
            <person name="Cepeda A.J."/>
            <person name="Yan W."/>
            <person name="Fan B."/>
            <person name="Jiang Y."/>
            <person name="Adhikari A."/>
            <person name="Zheng C.-J."/>
            <person name="Schuster L."/>
            <person name="Cowan T.M."/>
            <person name="Smanski M.J."/>
            <person name="Chevrette M.G."/>
            <person name="De Carvalho L.P.S."/>
            <person name="Shen B."/>
        </authorList>
    </citation>
    <scope>NUCLEOTIDE SEQUENCE [LARGE SCALE GENOMIC DNA]</scope>
    <source>
        <strain evidence="6 7">NPDC048229</strain>
    </source>
</reference>
<dbReference type="InterPro" id="IPR006115">
    <property type="entry name" value="6PGDH_NADP-bd"/>
</dbReference>
<feature type="domain" description="6-phosphogluconate dehydrogenase NADP-binding" evidence="4">
    <location>
        <begin position="7"/>
        <end position="155"/>
    </location>
</feature>
<dbReference type="Pfam" id="PF21761">
    <property type="entry name" value="RedAm-like_C"/>
    <property type="match status" value="1"/>
</dbReference>
<feature type="domain" description="NADPH-dependent reductive aminase-like C-terminal" evidence="5">
    <location>
        <begin position="162"/>
        <end position="288"/>
    </location>
</feature>
<evidence type="ECO:0000256" key="3">
    <source>
        <dbReference type="SAM" id="SignalP"/>
    </source>
</evidence>
<keyword evidence="3" id="KW-0732">Signal</keyword>
<proteinExistence type="inferred from homology"/>
<dbReference type="PIRSF" id="PIRSF000103">
    <property type="entry name" value="HIBADH"/>
    <property type="match status" value="1"/>
</dbReference>
<dbReference type="GO" id="GO:0016491">
    <property type="term" value="F:oxidoreductase activity"/>
    <property type="evidence" value="ECO:0007669"/>
    <property type="project" value="UniProtKB-KW"/>
</dbReference>
<evidence type="ECO:0000313" key="7">
    <source>
        <dbReference type="Proteomes" id="UP001604282"/>
    </source>
</evidence>
<dbReference type="InterPro" id="IPR015815">
    <property type="entry name" value="HIBADH-related"/>
</dbReference>
<dbReference type="InterPro" id="IPR013328">
    <property type="entry name" value="6PGD_dom2"/>
</dbReference>
<dbReference type="Pfam" id="PF03446">
    <property type="entry name" value="NAD_binding_2"/>
    <property type="match status" value="1"/>
</dbReference>
<dbReference type="EMBL" id="JBICZW010000053">
    <property type="protein sequence ID" value="MFG3194438.1"/>
    <property type="molecule type" value="Genomic_DNA"/>
</dbReference>
<dbReference type="RefSeq" id="WP_189853697.1">
    <property type="nucleotide sequence ID" value="NZ_BMVV01000045.1"/>
</dbReference>
<evidence type="ECO:0000259" key="4">
    <source>
        <dbReference type="Pfam" id="PF03446"/>
    </source>
</evidence>
<dbReference type="InterPro" id="IPR048666">
    <property type="entry name" value="RedAm-like_C"/>
</dbReference>
<evidence type="ECO:0000313" key="6">
    <source>
        <dbReference type="EMBL" id="MFG3194438.1"/>
    </source>
</evidence>
<dbReference type="InterPro" id="IPR036291">
    <property type="entry name" value="NAD(P)-bd_dom_sf"/>
</dbReference>
<keyword evidence="2 6" id="KW-0560">Oxidoreductase</keyword>
<name>A0ABW7C503_9ACTN</name>
<dbReference type="PANTHER" id="PTHR43580:SF2">
    <property type="entry name" value="CYTOKINE-LIKE NUCLEAR FACTOR N-PAC"/>
    <property type="match status" value="1"/>
</dbReference>
<evidence type="ECO:0000256" key="1">
    <source>
        <dbReference type="ARBA" id="ARBA00009080"/>
    </source>
</evidence>
<evidence type="ECO:0000259" key="5">
    <source>
        <dbReference type="Pfam" id="PF21761"/>
    </source>
</evidence>
<accession>A0ABW7C503</accession>
<dbReference type="InterPro" id="IPR051265">
    <property type="entry name" value="HIBADH-related_NP60_sf"/>
</dbReference>
<dbReference type="Gene3D" id="1.10.1040.10">
    <property type="entry name" value="N-(1-d-carboxylethyl)-l-norvaline Dehydrogenase, domain 2"/>
    <property type="match status" value="1"/>
</dbReference>
<protein>
    <submittedName>
        <fullName evidence="6">NAD(P)-dependent oxidoreductase</fullName>
        <ecNumber evidence="6">1.1.-.-</ecNumber>
    </submittedName>
</protein>
<comment type="caution">
    <text evidence="6">The sequence shown here is derived from an EMBL/GenBank/DDBJ whole genome shotgun (WGS) entry which is preliminary data.</text>
</comment>